<keyword evidence="4" id="KW-0413">Isomerase</keyword>
<feature type="signal peptide" evidence="2">
    <location>
        <begin position="1"/>
        <end position="20"/>
    </location>
</feature>
<gene>
    <name evidence="4" type="ORF">SU60_01700</name>
</gene>
<dbReference type="RefSeq" id="WP_041154023.1">
    <property type="nucleotide sequence ID" value="NZ_CBCRVP010000011.1"/>
</dbReference>
<dbReference type="CDD" id="cd03019">
    <property type="entry name" value="DsbA_DsbA"/>
    <property type="match status" value="1"/>
</dbReference>
<dbReference type="EMBL" id="JXOK01000004">
    <property type="protein sequence ID" value="KIN12514.1"/>
    <property type="molecule type" value="Genomic_DNA"/>
</dbReference>
<keyword evidence="5" id="KW-1185">Reference proteome</keyword>
<protein>
    <submittedName>
        <fullName evidence="4">Thiol-disulfide isomerase and thioredoxin</fullName>
    </submittedName>
</protein>
<dbReference type="Gene3D" id="3.40.30.10">
    <property type="entry name" value="Glutaredoxin"/>
    <property type="match status" value="1"/>
</dbReference>
<dbReference type="PANTHER" id="PTHR35891">
    <property type="entry name" value="THIOL:DISULFIDE INTERCHANGE PROTEIN DSBA"/>
    <property type="match status" value="1"/>
</dbReference>
<dbReference type="PANTHER" id="PTHR35891:SF2">
    <property type="entry name" value="THIOL:DISULFIDE INTERCHANGE PROTEIN DSBA"/>
    <property type="match status" value="1"/>
</dbReference>
<sequence>MFKTVSKGLAIIAAIAALSACDNGNIQPQQGKQYDVLPTSLQEFELPPLTEAFSLTCGHCRSMEEYIPQIESLTNQQVQKVHVTFNKSAQISAIIFYTAVMQLDAMPDKAFMADLFSAVQMGPEASAEERQAAVENAFESRNLISPYYLDEPQQTKLFDYIEKAEAITSQGQINSVPTFIVNGKYQVLSAGHESVEAMAETINFLLKQPD</sequence>
<feature type="chain" id="PRO_5002163582" evidence="2">
    <location>
        <begin position="21"/>
        <end position="210"/>
    </location>
</feature>
<evidence type="ECO:0000313" key="4">
    <source>
        <dbReference type="EMBL" id="KIN12514.1"/>
    </source>
</evidence>
<dbReference type="InterPro" id="IPR050824">
    <property type="entry name" value="Thiol_disulfide_DsbA"/>
</dbReference>
<dbReference type="InterPro" id="IPR012336">
    <property type="entry name" value="Thioredoxin-like_fold"/>
</dbReference>
<dbReference type="Pfam" id="PF13462">
    <property type="entry name" value="Thioredoxin_4"/>
    <property type="match status" value="1"/>
</dbReference>
<dbReference type="AlphaFoldDB" id="A0A0C3DLV7"/>
<dbReference type="Proteomes" id="UP000031977">
    <property type="component" value="Unassembled WGS sequence"/>
</dbReference>
<feature type="domain" description="Thioredoxin-like fold" evidence="3">
    <location>
        <begin position="53"/>
        <end position="201"/>
    </location>
</feature>
<evidence type="ECO:0000256" key="1">
    <source>
        <dbReference type="ARBA" id="ARBA00022729"/>
    </source>
</evidence>
<dbReference type="STRING" id="50718.SU60_01700"/>
<dbReference type="PROSITE" id="PS51257">
    <property type="entry name" value="PROKAR_LIPOPROTEIN"/>
    <property type="match status" value="1"/>
</dbReference>
<dbReference type="InterPro" id="IPR023205">
    <property type="entry name" value="DsbA/DsbL"/>
</dbReference>
<comment type="caution">
    <text evidence="4">The sequence shown here is derived from an EMBL/GenBank/DDBJ whole genome shotgun (WGS) entry which is preliminary data.</text>
</comment>
<dbReference type="GO" id="GO:0016853">
    <property type="term" value="F:isomerase activity"/>
    <property type="evidence" value="ECO:0007669"/>
    <property type="project" value="UniProtKB-KW"/>
</dbReference>
<reference evidence="4 5" key="1">
    <citation type="submission" date="2015-01" db="EMBL/GenBank/DDBJ databases">
        <title>Draft genome of Vibrio mytili type strain CAIM 528.</title>
        <authorList>
            <person name="Gonzalez-Castillo A."/>
            <person name="Gomez-Gil B."/>
            <person name="Enciso-Ibarra J."/>
        </authorList>
    </citation>
    <scope>NUCLEOTIDE SEQUENCE [LARGE SCALE GENOMIC DNA]</scope>
    <source>
        <strain evidence="4 5">CAIM 528</strain>
    </source>
</reference>
<evidence type="ECO:0000313" key="5">
    <source>
        <dbReference type="Proteomes" id="UP000031977"/>
    </source>
</evidence>
<dbReference type="OrthoDB" id="6397986at2"/>
<accession>A0A0C3DLV7</accession>
<dbReference type="InterPro" id="IPR036249">
    <property type="entry name" value="Thioredoxin-like_sf"/>
</dbReference>
<dbReference type="SUPFAM" id="SSF52833">
    <property type="entry name" value="Thioredoxin-like"/>
    <property type="match status" value="1"/>
</dbReference>
<organism evidence="4 5">
    <name type="scientific">Vibrio mytili</name>
    <dbReference type="NCBI Taxonomy" id="50718"/>
    <lineage>
        <taxon>Bacteria</taxon>
        <taxon>Pseudomonadati</taxon>
        <taxon>Pseudomonadota</taxon>
        <taxon>Gammaproteobacteria</taxon>
        <taxon>Vibrionales</taxon>
        <taxon>Vibrionaceae</taxon>
        <taxon>Vibrio</taxon>
    </lineage>
</organism>
<evidence type="ECO:0000256" key="2">
    <source>
        <dbReference type="SAM" id="SignalP"/>
    </source>
</evidence>
<name>A0A0C3DLV7_9VIBR</name>
<keyword evidence="1 2" id="KW-0732">Signal</keyword>
<evidence type="ECO:0000259" key="3">
    <source>
        <dbReference type="Pfam" id="PF13462"/>
    </source>
</evidence>
<proteinExistence type="predicted"/>